<dbReference type="NCBIfam" id="TIGR03918">
    <property type="entry name" value="GTP_HydF"/>
    <property type="match status" value="1"/>
</dbReference>
<comment type="caution">
    <text evidence="6">The sequence shown here is derived from an EMBL/GenBank/DDBJ whole genome shotgun (WGS) entry which is preliminary data.</text>
</comment>
<dbReference type="EMBL" id="NOXF01000016">
    <property type="protein sequence ID" value="PEQ23434.1"/>
    <property type="molecule type" value="Genomic_DNA"/>
</dbReference>
<dbReference type="PANTHER" id="PTHR42714">
    <property type="entry name" value="TRNA MODIFICATION GTPASE GTPBP3"/>
    <property type="match status" value="1"/>
</dbReference>
<dbReference type="GO" id="GO:0005525">
    <property type="term" value="F:GTP binding"/>
    <property type="evidence" value="ECO:0007669"/>
    <property type="project" value="UniProtKB-KW"/>
</dbReference>
<name>A7VVU4_9FIRM</name>
<feature type="domain" description="Hydrogen maturase F tetramerization" evidence="5">
    <location>
        <begin position="281"/>
        <end position="393"/>
    </location>
</feature>
<dbReference type="Proteomes" id="UP000003490">
    <property type="component" value="Unassembled WGS sequence"/>
</dbReference>
<dbReference type="AlphaFoldDB" id="A7VVU4"/>
<dbReference type="GO" id="GO:0005737">
    <property type="term" value="C:cytoplasm"/>
    <property type="evidence" value="ECO:0007669"/>
    <property type="project" value="TreeGrafter"/>
</dbReference>
<evidence type="ECO:0000256" key="2">
    <source>
        <dbReference type="ARBA" id="ARBA00023134"/>
    </source>
</evidence>
<dbReference type="Pfam" id="PF01926">
    <property type="entry name" value="MMR_HSR1"/>
    <property type="match status" value="1"/>
</dbReference>
<dbReference type="PANTHER" id="PTHR42714:SF6">
    <property type="entry name" value="TRANSLATION INITIATION FACTOR IF-2"/>
    <property type="match status" value="1"/>
</dbReference>
<feature type="domain" description="G" evidence="3">
    <location>
        <begin position="14"/>
        <end position="126"/>
    </location>
</feature>
<dbReference type="Proteomes" id="UP000220611">
    <property type="component" value="Unassembled WGS sequence"/>
</dbReference>
<evidence type="ECO:0000313" key="8">
    <source>
        <dbReference type="Proteomes" id="UP000003490"/>
    </source>
</evidence>
<evidence type="ECO:0000313" key="6">
    <source>
        <dbReference type="EMBL" id="EDO61095.1"/>
    </source>
</evidence>
<dbReference type="GO" id="GO:0002098">
    <property type="term" value="P:tRNA wobble uridine modification"/>
    <property type="evidence" value="ECO:0007669"/>
    <property type="project" value="TreeGrafter"/>
</dbReference>
<dbReference type="InterPro" id="IPR006073">
    <property type="entry name" value="GTP-bd"/>
</dbReference>
<dbReference type="InterPro" id="IPR040644">
    <property type="entry name" value="HydF_tetramer"/>
</dbReference>
<dbReference type="EMBL" id="ABCB02000019">
    <property type="protein sequence ID" value="EDO61095.1"/>
    <property type="molecule type" value="Genomic_DNA"/>
</dbReference>
<dbReference type="CDD" id="cd00880">
    <property type="entry name" value="Era_like"/>
    <property type="match status" value="1"/>
</dbReference>
<sequence>MSLSSTPSANRVHIGLYGKRNSGKSSLINAITNQETALVSDFAGTTTDPVYKAMEIHGIGPCMLIDTAGFDDEGELGRLRVEKTRQALEKTDIAVLVFDGRPVTEEKEWLSLLKQKKTPILAVVNKLDLLENPQAYADTLKRDYGLSPVLVSTKTREGIDKVREELIRLLPEDYEQESITGHLVSQGDCVLLVMPQDIQAPKGRLILPQVQTIRDLLDHRCLVMSCTTDKLDEALSALKQPPKWIITDSQVFKTVYDKKPKESRLTSFSVLFANYKGDLSEFVQGAAAIESLTEHSKVLIAEACTHAPLSEDIGREKLPRMLRNKVGQGLAVDVVGGPAFPEDLSGYDLIIHCGACMFNRRHVMSRIDRAKSQGVPITNYGVAIAKLSGILDKIDL</sequence>
<dbReference type="NCBIfam" id="TIGR00231">
    <property type="entry name" value="small_GTP"/>
    <property type="match status" value="1"/>
</dbReference>
<dbReference type="InterPro" id="IPR023873">
    <property type="entry name" value="FeFe-hyd_GTPase_HydF"/>
</dbReference>
<feature type="domain" description="Hydrogen maturase F dimerization" evidence="4">
    <location>
        <begin position="181"/>
        <end position="277"/>
    </location>
</feature>
<dbReference type="eggNOG" id="COG0486">
    <property type="taxonomic scope" value="Bacteria"/>
</dbReference>
<evidence type="ECO:0000259" key="3">
    <source>
        <dbReference type="Pfam" id="PF01926"/>
    </source>
</evidence>
<dbReference type="Gene3D" id="3.40.50.11410">
    <property type="match status" value="1"/>
</dbReference>
<evidence type="ECO:0000313" key="7">
    <source>
        <dbReference type="EMBL" id="PEQ23434.1"/>
    </source>
</evidence>
<dbReference type="HOGENOM" id="CLU_042017_0_0_9"/>
<evidence type="ECO:0000313" key="9">
    <source>
        <dbReference type="Proteomes" id="UP000220611"/>
    </source>
</evidence>
<keyword evidence="9" id="KW-1185">Reference proteome</keyword>
<evidence type="ECO:0000259" key="5">
    <source>
        <dbReference type="Pfam" id="PF18133"/>
    </source>
</evidence>
<reference evidence="6 8" key="2">
    <citation type="submission" date="2007-08" db="EMBL/GenBank/DDBJ databases">
        <authorList>
            <person name="Fulton L."/>
            <person name="Clifton S."/>
            <person name="Fulton B."/>
            <person name="Xu J."/>
            <person name="Minx P."/>
            <person name="Pepin K.H."/>
            <person name="Johnson M."/>
            <person name="Thiruvilangam P."/>
            <person name="Bhonagiri V."/>
            <person name="Nash W.E."/>
            <person name="Wang C."/>
            <person name="Mardis E.R."/>
            <person name="Wilson R.K."/>
        </authorList>
    </citation>
    <scope>NUCLEOTIDE SEQUENCE [LARGE SCALE GENOMIC DNA]</scope>
    <source>
        <strain evidence="6 8">DSM 753</strain>
    </source>
</reference>
<organism evidence="6 8">
    <name type="scientific">[Clostridium] leptum DSM 753</name>
    <dbReference type="NCBI Taxonomy" id="428125"/>
    <lineage>
        <taxon>Bacteria</taxon>
        <taxon>Bacillati</taxon>
        <taxon>Bacillota</taxon>
        <taxon>Clostridia</taxon>
        <taxon>Eubacteriales</taxon>
        <taxon>Oscillospiraceae</taxon>
        <taxon>Oscillospiraceae incertae sedis</taxon>
    </lineage>
</organism>
<accession>A7VVU4</accession>
<dbReference type="InterPro" id="IPR005225">
    <property type="entry name" value="Small_GTP-bd"/>
</dbReference>
<dbReference type="Pfam" id="PF18133">
    <property type="entry name" value="HydF_tetramer"/>
    <property type="match status" value="1"/>
</dbReference>
<keyword evidence="1" id="KW-0547">Nucleotide-binding</keyword>
<dbReference type="Pfam" id="PF18128">
    <property type="entry name" value="HydF_dimer"/>
    <property type="match status" value="1"/>
</dbReference>
<keyword evidence="2" id="KW-0342">GTP-binding</keyword>
<protein>
    <submittedName>
        <fullName evidence="6">Hydrogenase maturation GTPase HydF</fullName>
    </submittedName>
    <submittedName>
        <fullName evidence="7">[FeFe] hydrogenase H-cluster maturation GTPase HydF</fullName>
    </submittedName>
</protein>
<reference evidence="6 8" key="1">
    <citation type="submission" date="2007-08" db="EMBL/GenBank/DDBJ databases">
        <title>Draft genome sequence of Clostridium leptum (DSM 753).</title>
        <authorList>
            <person name="Sudarsanam P."/>
            <person name="Ley R."/>
            <person name="Guruge J."/>
            <person name="Turnbaugh P.J."/>
            <person name="Mahowald M."/>
            <person name="Liep D."/>
            <person name="Gordon J."/>
        </authorList>
    </citation>
    <scope>NUCLEOTIDE SEQUENCE [LARGE SCALE GENOMIC DNA]</scope>
    <source>
        <strain evidence="6 8">DSM 753</strain>
    </source>
</reference>
<dbReference type="Gene3D" id="3.40.50.11420">
    <property type="match status" value="1"/>
</dbReference>
<dbReference type="InterPro" id="IPR041606">
    <property type="entry name" value="HydF_dimer"/>
</dbReference>
<dbReference type="InterPro" id="IPR027417">
    <property type="entry name" value="P-loop_NTPase"/>
</dbReference>
<dbReference type="Gene3D" id="3.40.50.300">
    <property type="entry name" value="P-loop containing nucleotide triphosphate hydrolases"/>
    <property type="match status" value="1"/>
</dbReference>
<gene>
    <name evidence="6" type="primary">hydF</name>
    <name evidence="7" type="ORF">CH238_13795</name>
    <name evidence="6" type="ORF">CLOLEP_02708</name>
</gene>
<reference evidence="7 9" key="3">
    <citation type="submission" date="2017-07" db="EMBL/GenBank/DDBJ databases">
        <title>Prevalence of linear plasmids in Cutibacterium (Propionibacterium) acnes isolates obtained from prostatic tissue.</title>
        <authorList>
            <person name="Davidsson S."/>
            <person name="Carlsson J."/>
            <person name="Molling P."/>
            <person name="Andren O."/>
            <person name="Andersson S.-O."/>
            <person name="Brzuszkiewicz E."/>
            <person name="Poehlein A."/>
            <person name="Al-Zeer M."/>
            <person name="Brinkmann V."/>
            <person name="Scavenius C."/>
            <person name="Nazipi S."/>
            <person name="Soderquist B."/>
            <person name="Bruggemann H."/>
        </authorList>
    </citation>
    <scope>NUCLEOTIDE SEQUENCE [LARGE SCALE GENOMIC DNA]</scope>
    <source>
        <strain evidence="7 9">DSM 753</strain>
    </source>
</reference>
<dbReference type="SUPFAM" id="SSF52540">
    <property type="entry name" value="P-loop containing nucleoside triphosphate hydrolases"/>
    <property type="match status" value="1"/>
</dbReference>
<evidence type="ECO:0000256" key="1">
    <source>
        <dbReference type="ARBA" id="ARBA00022741"/>
    </source>
</evidence>
<evidence type="ECO:0000259" key="4">
    <source>
        <dbReference type="Pfam" id="PF18128"/>
    </source>
</evidence>
<proteinExistence type="predicted"/>
<dbReference type="GO" id="GO:0030488">
    <property type="term" value="P:tRNA methylation"/>
    <property type="evidence" value="ECO:0007669"/>
    <property type="project" value="TreeGrafter"/>
</dbReference>
<dbReference type="OrthoDB" id="9811338at2"/>